<dbReference type="EMBL" id="JPVP01000056">
    <property type="protein sequence ID" value="KGR84585.1"/>
    <property type="molecule type" value="Genomic_DNA"/>
</dbReference>
<dbReference type="PROSITE" id="PS50088">
    <property type="entry name" value="ANK_REPEAT"/>
    <property type="match status" value="1"/>
</dbReference>
<feature type="repeat" description="ANK" evidence="3">
    <location>
        <begin position="103"/>
        <end position="135"/>
    </location>
</feature>
<evidence type="ECO:0000313" key="5">
    <source>
        <dbReference type="Proteomes" id="UP000030437"/>
    </source>
</evidence>
<comment type="caution">
    <text evidence="4">The sequence shown here is derived from an EMBL/GenBank/DDBJ whole genome shotgun (WGS) entry which is preliminary data.</text>
</comment>
<dbReference type="InterPro" id="IPR050745">
    <property type="entry name" value="Multifunctional_regulatory"/>
</dbReference>
<evidence type="ECO:0000256" key="3">
    <source>
        <dbReference type="PROSITE-ProRule" id="PRU00023"/>
    </source>
</evidence>
<organism evidence="4 5">
    <name type="scientific">Lysinibacillus odysseyi 34hs-1 = NBRC 100172</name>
    <dbReference type="NCBI Taxonomy" id="1220589"/>
    <lineage>
        <taxon>Bacteria</taxon>
        <taxon>Bacillati</taxon>
        <taxon>Bacillota</taxon>
        <taxon>Bacilli</taxon>
        <taxon>Bacillales</taxon>
        <taxon>Bacillaceae</taxon>
        <taxon>Lysinibacillus</taxon>
    </lineage>
</organism>
<keyword evidence="2 3" id="KW-0040">ANK repeat</keyword>
<dbReference type="STRING" id="1220589.CD32_13540"/>
<sequence>MGRKRKTLPKNFDELIEAGDISALKEVFTQCELDARGGYNKSTALSFFNIPSELVRWLVEQGADINAQDSYSRTALHKHAISWTGHIELLLELGADIEAVDYQNETPLFAAAGSFKPHAVHTLVAKGANLNAENKRKQTPLAKALAMCRNIDIVNMAEVAAILLDAGAAVTPAMKDSVKRIGNEFEFHREGFNKEYLNQTDEALYRLYELFDVPPVEKRKIHDGTSPITVSTKVWQAQHDELWNLLIPSKGHASTVQGEVIRITGKVSYEILDNGGINWDNQFRQMLNCLSHYFSLGTPLSPAALQEIKILVNKLHNGHGDDEPARLCELAVHWVLSNPNPITLEQPDYKR</sequence>
<protein>
    <submittedName>
        <fullName evidence="4">Ankyrin</fullName>
    </submittedName>
</protein>
<dbReference type="SMART" id="SM00248">
    <property type="entry name" value="ANK"/>
    <property type="match status" value="4"/>
</dbReference>
<dbReference type="PANTHER" id="PTHR24189:SF50">
    <property type="entry name" value="ANKYRIN REPEAT AND SOCS BOX PROTEIN 2"/>
    <property type="match status" value="1"/>
</dbReference>
<dbReference type="AlphaFoldDB" id="A0A0A3IM72"/>
<reference evidence="4 5" key="1">
    <citation type="submission" date="2014-02" db="EMBL/GenBank/DDBJ databases">
        <title>Draft genome sequence of Lysinibacillus odysseyi NBRC 100172.</title>
        <authorList>
            <person name="Zhang F."/>
            <person name="Wang G."/>
            <person name="Zhang L."/>
        </authorList>
    </citation>
    <scope>NUCLEOTIDE SEQUENCE [LARGE SCALE GENOMIC DNA]</scope>
    <source>
        <strain evidence="4 5">NBRC 100172</strain>
    </source>
</reference>
<dbReference type="SUPFAM" id="SSF48403">
    <property type="entry name" value="Ankyrin repeat"/>
    <property type="match status" value="1"/>
</dbReference>
<dbReference type="OrthoDB" id="9812708at2"/>
<dbReference type="Proteomes" id="UP000030437">
    <property type="component" value="Unassembled WGS sequence"/>
</dbReference>
<name>A0A0A3IM72_9BACI</name>
<evidence type="ECO:0000256" key="2">
    <source>
        <dbReference type="ARBA" id="ARBA00023043"/>
    </source>
</evidence>
<accession>A0A0A3IM72</accession>
<keyword evidence="5" id="KW-1185">Reference proteome</keyword>
<dbReference type="InterPro" id="IPR036770">
    <property type="entry name" value="Ankyrin_rpt-contain_sf"/>
</dbReference>
<dbReference type="RefSeq" id="WP_036155384.1">
    <property type="nucleotide sequence ID" value="NZ_AVCX01000005.1"/>
</dbReference>
<evidence type="ECO:0000313" key="4">
    <source>
        <dbReference type="EMBL" id="KGR84585.1"/>
    </source>
</evidence>
<dbReference type="eggNOG" id="COG0666">
    <property type="taxonomic scope" value="Bacteria"/>
</dbReference>
<dbReference type="Pfam" id="PF13637">
    <property type="entry name" value="Ank_4"/>
    <property type="match status" value="1"/>
</dbReference>
<dbReference type="PANTHER" id="PTHR24189">
    <property type="entry name" value="MYOTROPHIN"/>
    <property type="match status" value="1"/>
</dbReference>
<gene>
    <name evidence="4" type="ORF">CD32_13540</name>
</gene>
<dbReference type="Gene3D" id="1.25.40.20">
    <property type="entry name" value="Ankyrin repeat-containing domain"/>
    <property type="match status" value="1"/>
</dbReference>
<evidence type="ECO:0000256" key="1">
    <source>
        <dbReference type="ARBA" id="ARBA00022737"/>
    </source>
</evidence>
<keyword evidence="1" id="KW-0677">Repeat</keyword>
<dbReference type="InterPro" id="IPR002110">
    <property type="entry name" value="Ankyrin_rpt"/>
</dbReference>
<proteinExistence type="predicted"/>